<evidence type="ECO:0000313" key="9">
    <source>
        <dbReference type="Proteomes" id="UP000018144"/>
    </source>
</evidence>
<reference evidence="8 9" key="1">
    <citation type="journal article" date="2013" name="PLoS Genet.">
        <title>The genome and development-dependent transcriptomes of Pyronema confluens: a window into fungal evolution.</title>
        <authorList>
            <person name="Traeger S."/>
            <person name="Altegoer F."/>
            <person name="Freitag M."/>
            <person name="Gabaldon T."/>
            <person name="Kempken F."/>
            <person name="Kumar A."/>
            <person name="Marcet-Houben M."/>
            <person name="Poggeler S."/>
            <person name="Stajich J.E."/>
            <person name="Nowrousian M."/>
        </authorList>
    </citation>
    <scope>NUCLEOTIDE SEQUENCE [LARGE SCALE GENOMIC DNA]</scope>
    <source>
        <strain evidence="9">CBS 100304</strain>
        <tissue evidence="8">Vegetative mycelium</tissue>
    </source>
</reference>
<dbReference type="Pfam" id="PF00067">
    <property type="entry name" value="p450"/>
    <property type="match status" value="1"/>
</dbReference>
<dbReference type="InterPro" id="IPR036396">
    <property type="entry name" value="Cyt_P450_sf"/>
</dbReference>
<accession>U4L5B9</accession>
<gene>
    <name evidence="8" type="ORF">PCON_11580</name>
</gene>
<dbReference type="GO" id="GO:0005506">
    <property type="term" value="F:iron ion binding"/>
    <property type="evidence" value="ECO:0007669"/>
    <property type="project" value="InterPro"/>
</dbReference>
<name>U4L5B9_PYROM</name>
<keyword evidence="5 6" id="KW-0408">Iron</keyword>
<keyword evidence="7" id="KW-0472">Membrane</keyword>
<evidence type="ECO:0000313" key="8">
    <source>
        <dbReference type="EMBL" id="CCX11986.1"/>
    </source>
</evidence>
<dbReference type="Gene3D" id="1.10.630.10">
    <property type="entry name" value="Cytochrome P450"/>
    <property type="match status" value="1"/>
</dbReference>
<comment type="similarity">
    <text evidence="2">Belongs to the cytochrome P450 family.</text>
</comment>
<evidence type="ECO:0000256" key="7">
    <source>
        <dbReference type="SAM" id="Phobius"/>
    </source>
</evidence>
<dbReference type="GO" id="GO:0016705">
    <property type="term" value="F:oxidoreductase activity, acting on paired donors, with incorporation or reduction of molecular oxygen"/>
    <property type="evidence" value="ECO:0007669"/>
    <property type="project" value="InterPro"/>
</dbReference>
<feature type="binding site" description="axial binding residue" evidence="6">
    <location>
        <position position="456"/>
    </location>
    <ligand>
        <name>heme</name>
        <dbReference type="ChEBI" id="CHEBI:30413"/>
    </ligand>
    <ligandPart>
        <name>Fe</name>
        <dbReference type="ChEBI" id="CHEBI:18248"/>
    </ligandPart>
</feature>
<comment type="cofactor">
    <cofactor evidence="1 6">
        <name>heme</name>
        <dbReference type="ChEBI" id="CHEBI:30413"/>
    </cofactor>
</comment>
<dbReference type="GO" id="GO:0020037">
    <property type="term" value="F:heme binding"/>
    <property type="evidence" value="ECO:0007669"/>
    <property type="project" value="InterPro"/>
</dbReference>
<dbReference type="InterPro" id="IPR002401">
    <property type="entry name" value="Cyt_P450_E_grp-I"/>
</dbReference>
<evidence type="ECO:0000256" key="6">
    <source>
        <dbReference type="PIRSR" id="PIRSR602401-1"/>
    </source>
</evidence>
<dbReference type="eggNOG" id="KOG0157">
    <property type="taxonomic scope" value="Eukaryota"/>
</dbReference>
<dbReference type="PRINTS" id="PR00463">
    <property type="entry name" value="EP450I"/>
</dbReference>
<dbReference type="PANTHER" id="PTHR24305:SF210">
    <property type="entry name" value="CYTOCHROME P450 MONOOXYGENASE ASQL-RELATED"/>
    <property type="match status" value="1"/>
</dbReference>
<keyword evidence="9" id="KW-1185">Reference proteome</keyword>
<evidence type="ECO:0000256" key="4">
    <source>
        <dbReference type="ARBA" id="ARBA00022723"/>
    </source>
</evidence>
<dbReference type="InterPro" id="IPR001128">
    <property type="entry name" value="Cyt_P450"/>
</dbReference>
<dbReference type="GO" id="GO:0004497">
    <property type="term" value="F:monooxygenase activity"/>
    <property type="evidence" value="ECO:0007669"/>
    <property type="project" value="InterPro"/>
</dbReference>
<evidence type="ECO:0000256" key="1">
    <source>
        <dbReference type="ARBA" id="ARBA00001971"/>
    </source>
</evidence>
<dbReference type="STRING" id="1076935.U4L5B9"/>
<evidence type="ECO:0000256" key="2">
    <source>
        <dbReference type="ARBA" id="ARBA00010617"/>
    </source>
</evidence>
<evidence type="ECO:0000256" key="5">
    <source>
        <dbReference type="ARBA" id="ARBA00023004"/>
    </source>
</evidence>
<dbReference type="PANTHER" id="PTHR24305">
    <property type="entry name" value="CYTOCHROME P450"/>
    <property type="match status" value="1"/>
</dbReference>
<dbReference type="OMA" id="HETTACG"/>
<dbReference type="Proteomes" id="UP000018144">
    <property type="component" value="Unassembled WGS sequence"/>
</dbReference>
<feature type="transmembrane region" description="Helical" evidence="7">
    <location>
        <begin position="25"/>
        <end position="46"/>
    </location>
</feature>
<organism evidence="8 9">
    <name type="scientific">Pyronema omphalodes (strain CBS 100304)</name>
    <name type="common">Pyronema confluens</name>
    <dbReference type="NCBI Taxonomy" id="1076935"/>
    <lineage>
        <taxon>Eukaryota</taxon>
        <taxon>Fungi</taxon>
        <taxon>Dikarya</taxon>
        <taxon>Ascomycota</taxon>
        <taxon>Pezizomycotina</taxon>
        <taxon>Pezizomycetes</taxon>
        <taxon>Pezizales</taxon>
        <taxon>Pyronemataceae</taxon>
        <taxon>Pyronema</taxon>
    </lineage>
</organism>
<dbReference type="SUPFAM" id="SSF48264">
    <property type="entry name" value="Cytochrome P450"/>
    <property type="match status" value="1"/>
</dbReference>
<dbReference type="OrthoDB" id="1470350at2759"/>
<dbReference type="AlphaFoldDB" id="U4L5B9"/>
<dbReference type="CDD" id="cd11058">
    <property type="entry name" value="CYP60B-like"/>
    <property type="match status" value="1"/>
</dbReference>
<keyword evidence="4 6" id="KW-0479">Metal-binding</keyword>
<sequence>MSSLPSVPLLIHTIPVLDYIPDNRYVRYATLVSIASFCYCFVLFVYRLYFHPLAKFPGPFWARTTQFWLVKTLISGQNAQIVKAAHDKYGPIIRLTPNDLSFATTSSWRDIYGKDTGRKQFTKTEWYQMVNSGFGEHGIGSEPDIDKHAKKRKLLAPIFSKQAVRDFEKLLVATFDKFTRIVQLEGSKPEGIDMSEWIHKLMYDLMADLAFGEPSGVMDTGGDSYWVNLVNNNINVTAFVEAANRFVKVDFMLKYMVPKSMLSARDEHVARSKAATAKRIEKEAVLKGRSDMISYFLKDSDYKGTSIDEIACHFSQVILGGGGTTATVLTGTVNHLIRQPDLTRRLLQEIVPMFKTSDEILAPALSECTFLTACIKEGLRLMLPTPGGMPRMSHGETVDGHYIPAGTIVYSHGYTLSRSEENFKDANGFHPDRWIDPDNTDNKAASQPFALGPRQCIGQALAWDQMRVILAKMFYLFEMELVNPPENWEDGAETYFTWKTNDLPVAVKRRASAKNDPIWTRVQNKN</sequence>
<dbReference type="InterPro" id="IPR050121">
    <property type="entry name" value="Cytochrome_P450_monoxygenase"/>
</dbReference>
<dbReference type="PRINTS" id="PR00385">
    <property type="entry name" value="P450"/>
</dbReference>
<keyword evidence="7" id="KW-0812">Transmembrane</keyword>
<protein>
    <submittedName>
        <fullName evidence="8">Similar to Isotrichodermin C-15 hydroxylase acc. no. O13317</fullName>
    </submittedName>
</protein>
<dbReference type="EMBL" id="HF935661">
    <property type="protein sequence ID" value="CCX11986.1"/>
    <property type="molecule type" value="Genomic_DNA"/>
</dbReference>
<evidence type="ECO:0000256" key="3">
    <source>
        <dbReference type="ARBA" id="ARBA00022617"/>
    </source>
</evidence>
<keyword evidence="3 6" id="KW-0349">Heme</keyword>
<proteinExistence type="inferred from homology"/>
<keyword evidence="7" id="KW-1133">Transmembrane helix</keyword>